<protein>
    <submittedName>
        <fullName evidence="1">Uncharacterized protein</fullName>
    </submittedName>
</protein>
<dbReference type="EMBL" id="JAGTXO010000015">
    <property type="protein sequence ID" value="KAG8463668.1"/>
    <property type="molecule type" value="Genomic_DNA"/>
</dbReference>
<accession>A0A8J5XBS1</accession>
<reference evidence="1" key="1">
    <citation type="submission" date="2021-05" db="EMBL/GenBank/DDBJ databases">
        <title>The genome of the haptophyte Pavlova lutheri (Diacronema luteri, Pavlovales) - a model for lipid biosynthesis in eukaryotic algae.</title>
        <authorList>
            <person name="Hulatt C.J."/>
            <person name="Posewitz M.C."/>
        </authorList>
    </citation>
    <scope>NUCLEOTIDE SEQUENCE</scope>
    <source>
        <strain evidence="1">NIVA-4/92</strain>
    </source>
</reference>
<evidence type="ECO:0000313" key="1">
    <source>
        <dbReference type="EMBL" id="KAG8463668.1"/>
    </source>
</evidence>
<dbReference type="AlphaFoldDB" id="A0A8J5XBS1"/>
<organism evidence="1 2">
    <name type="scientific">Diacronema lutheri</name>
    <name type="common">Unicellular marine alga</name>
    <name type="synonym">Monochrysis lutheri</name>
    <dbReference type="NCBI Taxonomy" id="2081491"/>
    <lineage>
        <taxon>Eukaryota</taxon>
        <taxon>Haptista</taxon>
        <taxon>Haptophyta</taxon>
        <taxon>Pavlovophyceae</taxon>
        <taxon>Pavlovales</taxon>
        <taxon>Pavlovaceae</taxon>
        <taxon>Diacronema</taxon>
    </lineage>
</organism>
<comment type="caution">
    <text evidence="1">The sequence shown here is derived from an EMBL/GenBank/DDBJ whole genome shotgun (WGS) entry which is preliminary data.</text>
</comment>
<name>A0A8J5XBS1_DIALT</name>
<sequence>MPRALELVGGLYAELDSFIGRSREAAMRAEDGVPPPLARFVSAALERQCWPMRALSSRPLAKRQPYALQRAALVLLSWSNRQGAALLHHDPAFNPRNFFTEVAECLAARKPRPGEGRLACTTQRVDTNRSQ</sequence>
<keyword evidence="2" id="KW-1185">Reference proteome</keyword>
<gene>
    <name evidence="1" type="ORF">KFE25_003941</name>
</gene>
<proteinExistence type="predicted"/>
<evidence type="ECO:0000313" key="2">
    <source>
        <dbReference type="Proteomes" id="UP000751190"/>
    </source>
</evidence>
<dbReference type="Proteomes" id="UP000751190">
    <property type="component" value="Unassembled WGS sequence"/>
</dbReference>